<evidence type="ECO:0000256" key="2">
    <source>
        <dbReference type="ARBA" id="ARBA00023125"/>
    </source>
</evidence>
<evidence type="ECO:0000313" key="8">
    <source>
        <dbReference type="Proteomes" id="UP000325672"/>
    </source>
</evidence>
<keyword evidence="8" id="KW-1185">Reference proteome</keyword>
<evidence type="ECO:0000256" key="3">
    <source>
        <dbReference type="ARBA" id="ARBA00023163"/>
    </source>
</evidence>
<dbReference type="GO" id="GO:0006351">
    <property type="term" value="P:DNA-templated transcription"/>
    <property type="evidence" value="ECO:0007669"/>
    <property type="project" value="InterPro"/>
</dbReference>
<keyword evidence="1" id="KW-0805">Transcription regulation</keyword>
<dbReference type="AlphaFoldDB" id="A0A5N6T7M0"/>
<keyword evidence="3" id="KW-0804">Transcription</keyword>
<evidence type="ECO:0000256" key="5">
    <source>
        <dbReference type="SAM" id="MobiDB-lite"/>
    </source>
</evidence>
<feature type="compositionally biased region" description="Polar residues" evidence="5">
    <location>
        <begin position="7"/>
        <end position="16"/>
    </location>
</feature>
<dbReference type="GeneID" id="43640905"/>
<dbReference type="InterPro" id="IPR007219">
    <property type="entry name" value="XnlR_reg_dom"/>
</dbReference>
<dbReference type="EMBL" id="ML743555">
    <property type="protein sequence ID" value="KAE8142333.1"/>
    <property type="molecule type" value="Genomic_DNA"/>
</dbReference>
<evidence type="ECO:0000256" key="4">
    <source>
        <dbReference type="ARBA" id="ARBA00023242"/>
    </source>
</evidence>
<evidence type="ECO:0000259" key="6">
    <source>
        <dbReference type="SMART" id="SM00906"/>
    </source>
</evidence>
<dbReference type="GO" id="GO:0008270">
    <property type="term" value="F:zinc ion binding"/>
    <property type="evidence" value="ECO:0007669"/>
    <property type="project" value="InterPro"/>
</dbReference>
<dbReference type="PANTHER" id="PTHR46910:SF5">
    <property type="entry name" value="ZN(II)2CYS6 TRANSCRIPTION FACTOR (EUROFUNG)"/>
    <property type="match status" value="1"/>
</dbReference>
<accession>A0A5N6T7M0</accession>
<dbReference type="SMART" id="SM00906">
    <property type="entry name" value="Fungal_trans"/>
    <property type="match status" value="1"/>
</dbReference>
<reference evidence="7 8" key="1">
    <citation type="submission" date="2019-04" db="EMBL/GenBank/DDBJ databases">
        <title>Friends and foes A comparative genomics study of 23 Aspergillus species from section Flavi.</title>
        <authorList>
            <consortium name="DOE Joint Genome Institute"/>
            <person name="Kjaerbolling I."/>
            <person name="Vesth T."/>
            <person name="Frisvad J.C."/>
            <person name="Nybo J.L."/>
            <person name="Theobald S."/>
            <person name="Kildgaard S."/>
            <person name="Isbrandt T."/>
            <person name="Kuo A."/>
            <person name="Sato A."/>
            <person name="Lyhne E.K."/>
            <person name="Kogle M.E."/>
            <person name="Wiebenga A."/>
            <person name="Kun R.S."/>
            <person name="Lubbers R.J."/>
            <person name="Makela M.R."/>
            <person name="Barry K."/>
            <person name="Chovatia M."/>
            <person name="Clum A."/>
            <person name="Daum C."/>
            <person name="Haridas S."/>
            <person name="He G."/>
            <person name="LaButti K."/>
            <person name="Lipzen A."/>
            <person name="Mondo S."/>
            <person name="Riley R."/>
            <person name="Salamov A."/>
            <person name="Simmons B.A."/>
            <person name="Magnuson J.K."/>
            <person name="Henrissat B."/>
            <person name="Mortensen U.H."/>
            <person name="Larsen T.O."/>
            <person name="Devries R.P."/>
            <person name="Grigoriev I.V."/>
            <person name="Machida M."/>
            <person name="Baker S.E."/>
            <person name="Andersen M.R."/>
        </authorList>
    </citation>
    <scope>NUCLEOTIDE SEQUENCE [LARGE SCALE GENOMIC DNA]</scope>
    <source>
        <strain evidence="7 8">CBS 117625</strain>
    </source>
</reference>
<dbReference type="Pfam" id="PF04082">
    <property type="entry name" value="Fungal_trans"/>
    <property type="match status" value="1"/>
</dbReference>
<feature type="region of interest" description="Disordered" evidence="5">
    <location>
        <begin position="1"/>
        <end position="29"/>
    </location>
</feature>
<dbReference type="CDD" id="cd12148">
    <property type="entry name" value="fungal_TF_MHR"/>
    <property type="match status" value="1"/>
</dbReference>
<keyword evidence="4" id="KW-0539">Nucleus</keyword>
<dbReference type="Proteomes" id="UP000325672">
    <property type="component" value="Unassembled WGS sequence"/>
</dbReference>
<feature type="domain" description="Xylanolytic transcriptional activator regulatory" evidence="6">
    <location>
        <begin position="354"/>
        <end position="425"/>
    </location>
</feature>
<keyword evidence="2" id="KW-0238">DNA-binding</keyword>
<organism evidence="7 8">
    <name type="scientific">Aspergillus pseudotamarii</name>
    <dbReference type="NCBI Taxonomy" id="132259"/>
    <lineage>
        <taxon>Eukaryota</taxon>
        <taxon>Fungi</taxon>
        <taxon>Dikarya</taxon>
        <taxon>Ascomycota</taxon>
        <taxon>Pezizomycotina</taxon>
        <taxon>Eurotiomycetes</taxon>
        <taxon>Eurotiomycetidae</taxon>
        <taxon>Eurotiales</taxon>
        <taxon>Aspergillaceae</taxon>
        <taxon>Aspergillus</taxon>
        <taxon>Aspergillus subgen. Circumdati</taxon>
    </lineage>
</organism>
<dbReference type="InterPro" id="IPR050987">
    <property type="entry name" value="AtrR-like"/>
</dbReference>
<dbReference type="RefSeq" id="XP_031918396.1">
    <property type="nucleotide sequence ID" value="XM_032056695.1"/>
</dbReference>
<proteinExistence type="predicted"/>
<sequence>MSYCTRAGSNGSTENPSPLKFRPTSPVYGTPGQELQRKGLDEHEVAATEKVAIKCDRVNPCHQCVKTTARCTYTFGRKAREKRQRVLISSVYERRLEDISIKIDQLGEVVKRLADERPGTPCLRNPVNLNVSLHSSLQSSSTQTHIQPPSQARAIEPSLFAQVMVITGALQATVSDIPYGNVSTEMTAALDALWMTVSVQKQQNETLAGSRPFRNELSSGLSLRDLPIPPLEKIMACLRIAQESPPSQLYWPFEFGSLAEFTQYVIKACSPGPITDMELIIVHYVLSWLFTECSNSAGDEDVRRDYEMQALTCRGCLETIISNLSFHIDTHTDSIRAMYMAALYCLYCGKVSTAWTCITRASLMSQALGLHSSHIMAAEPTEGVQGKVRLFWAIYVLEKSLSLRLGRSSTIRDQDITVPRLLMDCKMTSLVYNRMPDWIDVANLHGRVYDNLYSPNALEQPFSDRVSCANALASELEQKRPNQWTSHGIHAGLSKFIIHATRAIDYSTLASIYRGTSSEKPFSMASCPECITAARAALEDSEACISMIADMPSWPPSYDVWVNEILLLAPFMPFLILLGNVVESSDLSDLGRLQRLIHGLHSLTRSPRYSSCIRQLRIFKALYDVVAIYVQNKATSSLVDLIGGDQYTELGIDKYIFDPDVDGYSV</sequence>
<dbReference type="GO" id="GO:0000981">
    <property type="term" value="F:DNA-binding transcription factor activity, RNA polymerase II-specific"/>
    <property type="evidence" value="ECO:0007669"/>
    <property type="project" value="InterPro"/>
</dbReference>
<dbReference type="GO" id="GO:0003677">
    <property type="term" value="F:DNA binding"/>
    <property type="evidence" value="ECO:0007669"/>
    <property type="project" value="UniProtKB-KW"/>
</dbReference>
<dbReference type="InterPro" id="IPR036864">
    <property type="entry name" value="Zn2-C6_fun-type_DNA-bd_sf"/>
</dbReference>
<gene>
    <name evidence="7" type="ORF">BDV38DRAFT_268035</name>
</gene>
<name>A0A5N6T7M0_ASPPS</name>
<evidence type="ECO:0000256" key="1">
    <source>
        <dbReference type="ARBA" id="ARBA00023015"/>
    </source>
</evidence>
<protein>
    <recommendedName>
        <fullName evidence="6">Xylanolytic transcriptional activator regulatory domain-containing protein</fullName>
    </recommendedName>
</protein>
<dbReference type="PANTHER" id="PTHR46910">
    <property type="entry name" value="TRANSCRIPTION FACTOR PDR1"/>
    <property type="match status" value="1"/>
</dbReference>
<dbReference type="OrthoDB" id="103819at2759"/>
<evidence type="ECO:0000313" key="7">
    <source>
        <dbReference type="EMBL" id="KAE8142333.1"/>
    </source>
</evidence>
<dbReference type="Gene3D" id="4.10.240.10">
    <property type="entry name" value="Zn(2)-C6 fungal-type DNA-binding domain"/>
    <property type="match status" value="1"/>
</dbReference>